<gene>
    <name evidence="12" type="ORF">Taro_003711</name>
</gene>
<proteinExistence type="inferred from homology"/>
<sequence>MAALGPVCCRGVDVQAETAKEGRSVGSWRRRQLLQLSNSWLLSSSSPPSSPSANCREKMTTLEEETMMAAEAGVLGQNKRSDLAGRDGQTKKAEEKLPNPPDACTHCCCCCRCGCILAFPATAHNPEPSASSRPAQTDGWGLPVVVAADVGSIPMGCVQGKSASSVFSPPLGLEKLKLDHGYVGGVKRQPGDGSAAGNGGAGEIRGRGNAGDDVVKEGDASIPLHPAPVHDVLPPAPLGLEGGKEEMVEGWPLWLLQNIPREALVKFVPRSADDYIMIEKVGQGTYSNVYKAWERETGKIVALKKVRFETSDSESVRFMAREIMVLQELDHPNIVKLEGLATSRMNRSLYLVFEFMYSDLARILSHRDVRLTEAQVKCYMQQLLSGLEHCHNKGILHRDIKGSNLLIDKDGRLKIADFGLANYFSPDQKYPLTSRVVTLWYRAPELILGATDYGVGIDLWSAGCLLAEMLAGRPILPGRTEVMIEQLHRIFKLCGSPSEDYFKRFKKPTTFRPPQPYIPSISETFKYFPPSSLGLLTSLLALEPSYRCSASAALQNE</sequence>
<keyword evidence="6" id="KW-0418">Kinase</keyword>
<feature type="domain" description="Protein kinase" evidence="11">
    <location>
        <begin position="275"/>
        <end position="557"/>
    </location>
</feature>
<dbReference type="InterPro" id="IPR008271">
    <property type="entry name" value="Ser/Thr_kinase_AS"/>
</dbReference>
<reference evidence="12" key="1">
    <citation type="submission" date="2017-07" db="EMBL/GenBank/DDBJ databases">
        <title>Taro Niue Genome Assembly and Annotation.</title>
        <authorList>
            <person name="Atibalentja N."/>
            <person name="Keating K."/>
            <person name="Fields C.J."/>
        </authorList>
    </citation>
    <scope>NUCLEOTIDE SEQUENCE</scope>
    <source>
        <strain evidence="12">Niue_2</strain>
        <tissue evidence="12">Leaf</tissue>
    </source>
</reference>
<dbReference type="FunFam" id="1.10.510.10:FF:000624">
    <property type="entry name" value="Mitogen-activated protein kinase"/>
    <property type="match status" value="1"/>
</dbReference>
<dbReference type="EMBL" id="NMUH01000096">
    <property type="protein sequence ID" value="MQL71386.1"/>
    <property type="molecule type" value="Genomic_DNA"/>
</dbReference>
<evidence type="ECO:0000313" key="13">
    <source>
        <dbReference type="Proteomes" id="UP000652761"/>
    </source>
</evidence>
<feature type="region of interest" description="Disordered" evidence="10">
    <location>
        <begin position="73"/>
        <end position="96"/>
    </location>
</feature>
<keyword evidence="5 9" id="KW-0547">Nucleotide-binding</keyword>
<evidence type="ECO:0000313" key="12">
    <source>
        <dbReference type="EMBL" id="MQL71386.1"/>
    </source>
</evidence>
<dbReference type="AlphaFoldDB" id="A0A843TMF5"/>
<evidence type="ECO:0000256" key="1">
    <source>
        <dbReference type="ARBA" id="ARBA00006485"/>
    </source>
</evidence>
<name>A0A843TMF5_COLES</name>
<dbReference type="GO" id="GO:0005634">
    <property type="term" value="C:nucleus"/>
    <property type="evidence" value="ECO:0007669"/>
    <property type="project" value="TreeGrafter"/>
</dbReference>
<dbReference type="GO" id="GO:0032968">
    <property type="term" value="P:positive regulation of transcription elongation by RNA polymerase II"/>
    <property type="evidence" value="ECO:0007669"/>
    <property type="project" value="TreeGrafter"/>
</dbReference>
<dbReference type="InterPro" id="IPR050108">
    <property type="entry name" value="CDK"/>
</dbReference>
<dbReference type="EC" id="2.7.11.23" evidence="2"/>
<dbReference type="InterPro" id="IPR011009">
    <property type="entry name" value="Kinase-like_dom_sf"/>
</dbReference>
<evidence type="ECO:0000256" key="6">
    <source>
        <dbReference type="ARBA" id="ARBA00022777"/>
    </source>
</evidence>
<dbReference type="OrthoDB" id="1732493at2759"/>
<dbReference type="SUPFAM" id="SSF56112">
    <property type="entry name" value="Protein kinase-like (PK-like)"/>
    <property type="match status" value="1"/>
</dbReference>
<keyword evidence="3" id="KW-0723">Serine/threonine-protein kinase</keyword>
<keyword evidence="4" id="KW-0808">Transferase</keyword>
<evidence type="ECO:0000259" key="11">
    <source>
        <dbReference type="PROSITE" id="PS50011"/>
    </source>
</evidence>
<dbReference type="Proteomes" id="UP000652761">
    <property type="component" value="Unassembled WGS sequence"/>
</dbReference>
<dbReference type="GO" id="GO:0000307">
    <property type="term" value="C:cyclin-dependent protein kinase holoenzyme complex"/>
    <property type="evidence" value="ECO:0007669"/>
    <property type="project" value="TreeGrafter"/>
</dbReference>
<feature type="non-terminal residue" evidence="12">
    <location>
        <position position="1"/>
    </location>
</feature>
<dbReference type="Gene3D" id="1.10.510.10">
    <property type="entry name" value="Transferase(Phosphotransferase) domain 1"/>
    <property type="match status" value="1"/>
</dbReference>
<organism evidence="12 13">
    <name type="scientific">Colocasia esculenta</name>
    <name type="common">Wild taro</name>
    <name type="synonym">Arum esculentum</name>
    <dbReference type="NCBI Taxonomy" id="4460"/>
    <lineage>
        <taxon>Eukaryota</taxon>
        <taxon>Viridiplantae</taxon>
        <taxon>Streptophyta</taxon>
        <taxon>Embryophyta</taxon>
        <taxon>Tracheophyta</taxon>
        <taxon>Spermatophyta</taxon>
        <taxon>Magnoliopsida</taxon>
        <taxon>Liliopsida</taxon>
        <taxon>Araceae</taxon>
        <taxon>Aroideae</taxon>
        <taxon>Colocasieae</taxon>
        <taxon>Colocasia</taxon>
    </lineage>
</organism>
<evidence type="ECO:0000256" key="3">
    <source>
        <dbReference type="ARBA" id="ARBA00022527"/>
    </source>
</evidence>
<comment type="caution">
    <text evidence="12">The sequence shown here is derived from an EMBL/GenBank/DDBJ whole genome shotgun (WGS) entry which is preliminary data.</text>
</comment>
<feature type="compositionally biased region" description="Gly residues" evidence="10">
    <location>
        <begin position="194"/>
        <end position="203"/>
    </location>
</feature>
<feature type="region of interest" description="Disordered" evidence="10">
    <location>
        <begin position="188"/>
        <end position="210"/>
    </location>
</feature>
<dbReference type="PANTHER" id="PTHR24056">
    <property type="entry name" value="CELL DIVISION PROTEIN KINASE"/>
    <property type="match status" value="1"/>
</dbReference>
<accession>A0A843TMF5</accession>
<dbReference type="FunFam" id="3.30.200.20:FF:000021">
    <property type="entry name" value="probable serine/threonine-protein kinase At1g54610"/>
    <property type="match status" value="1"/>
</dbReference>
<evidence type="ECO:0000256" key="7">
    <source>
        <dbReference type="ARBA" id="ARBA00022840"/>
    </source>
</evidence>
<evidence type="ECO:0000256" key="9">
    <source>
        <dbReference type="PROSITE-ProRule" id="PRU10141"/>
    </source>
</evidence>
<evidence type="ECO:0000256" key="10">
    <source>
        <dbReference type="SAM" id="MobiDB-lite"/>
    </source>
</evidence>
<keyword evidence="13" id="KW-1185">Reference proteome</keyword>
<evidence type="ECO:0000256" key="4">
    <source>
        <dbReference type="ARBA" id="ARBA00022679"/>
    </source>
</evidence>
<dbReference type="Pfam" id="PF00069">
    <property type="entry name" value="Pkinase"/>
    <property type="match status" value="1"/>
</dbReference>
<dbReference type="PROSITE" id="PS00107">
    <property type="entry name" value="PROTEIN_KINASE_ATP"/>
    <property type="match status" value="1"/>
</dbReference>
<evidence type="ECO:0000256" key="2">
    <source>
        <dbReference type="ARBA" id="ARBA00012409"/>
    </source>
</evidence>
<dbReference type="PROSITE" id="PS50011">
    <property type="entry name" value="PROTEIN_KINASE_DOM"/>
    <property type="match status" value="1"/>
</dbReference>
<feature type="binding site" evidence="9">
    <location>
        <position position="304"/>
    </location>
    <ligand>
        <name>ATP</name>
        <dbReference type="ChEBI" id="CHEBI:30616"/>
    </ligand>
</feature>
<evidence type="ECO:0000256" key="5">
    <source>
        <dbReference type="ARBA" id="ARBA00022741"/>
    </source>
</evidence>
<feature type="compositionally biased region" description="Basic and acidic residues" evidence="10">
    <location>
        <begin position="79"/>
        <end position="96"/>
    </location>
</feature>
<evidence type="ECO:0000256" key="8">
    <source>
        <dbReference type="ARBA" id="ARBA00049280"/>
    </source>
</evidence>
<comment type="similarity">
    <text evidence="1">Belongs to the protein kinase superfamily. CMGC Ser/Thr protein kinase family. CDC2/CDKX subfamily.</text>
</comment>
<dbReference type="InterPro" id="IPR017441">
    <property type="entry name" value="Protein_kinase_ATP_BS"/>
</dbReference>
<protein>
    <recommendedName>
        <fullName evidence="2">[RNA-polymerase]-subunit kinase</fullName>
        <ecNumber evidence="2">2.7.11.23</ecNumber>
    </recommendedName>
</protein>
<dbReference type="GO" id="GO:0005524">
    <property type="term" value="F:ATP binding"/>
    <property type="evidence" value="ECO:0007669"/>
    <property type="project" value="UniProtKB-UniRule"/>
</dbReference>
<comment type="catalytic activity">
    <reaction evidence="8">
        <text>[DNA-directed RNA polymerase] + ATP = phospho-[DNA-directed RNA polymerase] + ADP + H(+)</text>
        <dbReference type="Rhea" id="RHEA:10216"/>
        <dbReference type="Rhea" id="RHEA-COMP:11321"/>
        <dbReference type="Rhea" id="RHEA-COMP:11322"/>
        <dbReference type="ChEBI" id="CHEBI:15378"/>
        <dbReference type="ChEBI" id="CHEBI:30616"/>
        <dbReference type="ChEBI" id="CHEBI:43176"/>
        <dbReference type="ChEBI" id="CHEBI:68546"/>
        <dbReference type="ChEBI" id="CHEBI:456216"/>
        <dbReference type="EC" id="2.7.11.23"/>
    </reaction>
</comment>
<dbReference type="Gene3D" id="3.30.200.20">
    <property type="entry name" value="Phosphorylase Kinase, domain 1"/>
    <property type="match status" value="1"/>
</dbReference>
<dbReference type="InterPro" id="IPR000719">
    <property type="entry name" value="Prot_kinase_dom"/>
</dbReference>
<dbReference type="GO" id="GO:0008353">
    <property type="term" value="F:RNA polymerase II CTD heptapeptide repeat kinase activity"/>
    <property type="evidence" value="ECO:0007669"/>
    <property type="project" value="UniProtKB-EC"/>
</dbReference>
<keyword evidence="7 9" id="KW-0067">ATP-binding</keyword>
<dbReference type="SMART" id="SM00220">
    <property type="entry name" value="S_TKc"/>
    <property type="match status" value="1"/>
</dbReference>
<dbReference type="PROSITE" id="PS00108">
    <property type="entry name" value="PROTEIN_KINASE_ST"/>
    <property type="match status" value="1"/>
</dbReference>
<dbReference type="PANTHER" id="PTHR24056:SF425">
    <property type="entry name" value="PROTEIN KINASE DOMAIN-CONTAINING PROTEIN"/>
    <property type="match status" value="1"/>
</dbReference>